<dbReference type="GO" id="GO:0003700">
    <property type="term" value="F:DNA-binding transcription factor activity"/>
    <property type="evidence" value="ECO:0007669"/>
    <property type="project" value="InterPro"/>
</dbReference>
<keyword evidence="3" id="KW-0238">DNA-binding</keyword>
<dbReference type="STRING" id="168276.SAMN05444580_1121"/>
<gene>
    <name evidence="3" type="ORF">SAMN05444580_1121</name>
</gene>
<evidence type="ECO:0000313" key="3">
    <source>
        <dbReference type="EMBL" id="SDE20271.1"/>
    </source>
</evidence>
<evidence type="ECO:0000313" key="4">
    <source>
        <dbReference type="Proteomes" id="UP000199417"/>
    </source>
</evidence>
<keyword evidence="4" id="KW-1185">Reference proteome</keyword>
<proteinExistence type="predicted"/>
<dbReference type="GO" id="GO:0006950">
    <property type="term" value="P:response to stress"/>
    <property type="evidence" value="ECO:0007669"/>
    <property type="project" value="TreeGrafter"/>
</dbReference>
<dbReference type="InterPro" id="IPR000835">
    <property type="entry name" value="HTH_MarR-typ"/>
</dbReference>
<protein>
    <submittedName>
        <fullName evidence="3">DNA-binding transcriptional regulator, MarR family</fullName>
    </submittedName>
</protein>
<dbReference type="Pfam" id="PF12802">
    <property type="entry name" value="MarR_2"/>
    <property type="match status" value="1"/>
</dbReference>
<dbReference type="PANTHER" id="PTHR33164">
    <property type="entry name" value="TRANSCRIPTIONAL REGULATOR, MARR FAMILY"/>
    <property type="match status" value="1"/>
</dbReference>
<dbReference type="SMART" id="SM00347">
    <property type="entry name" value="HTH_MARR"/>
    <property type="match status" value="1"/>
</dbReference>
<dbReference type="EMBL" id="FNAB01000012">
    <property type="protein sequence ID" value="SDE20271.1"/>
    <property type="molecule type" value="Genomic_DNA"/>
</dbReference>
<dbReference type="PANTHER" id="PTHR33164:SF57">
    <property type="entry name" value="MARR-FAMILY TRANSCRIPTIONAL REGULATOR"/>
    <property type="match status" value="1"/>
</dbReference>
<dbReference type="AlphaFoldDB" id="A0A1G7AZT0"/>
<dbReference type="Gene3D" id="1.10.10.10">
    <property type="entry name" value="Winged helix-like DNA-binding domain superfamily/Winged helix DNA-binding domain"/>
    <property type="match status" value="1"/>
</dbReference>
<accession>A0A1G7AZT0</accession>
<reference evidence="3 4" key="1">
    <citation type="submission" date="2016-10" db="EMBL/GenBank/DDBJ databases">
        <authorList>
            <person name="de Groot N.N."/>
        </authorList>
    </citation>
    <scope>NUCLEOTIDE SEQUENCE [LARGE SCALE GENOMIC DNA]</scope>
    <source>
        <strain evidence="3 4">JCM 11308</strain>
    </source>
</reference>
<feature type="region of interest" description="Disordered" evidence="1">
    <location>
        <begin position="180"/>
        <end position="202"/>
    </location>
</feature>
<dbReference type="GO" id="GO:0003677">
    <property type="term" value="F:DNA binding"/>
    <property type="evidence" value="ECO:0007669"/>
    <property type="project" value="UniProtKB-KW"/>
</dbReference>
<dbReference type="InterPro" id="IPR036388">
    <property type="entry name" value="WH-like_DNA-bd_sf"/>
</dbReference>
<feature type="domain" description="HTH marR-type" evidence="2">
    <location>
        <begin position="63"/>
        <end position="168"/>
    </location>
</feature>
<dbReference type="SUPFAM" id="SSF46785">
    <property type="entry name" value="Winged helix' DNA-binding domain"/>
    <property type="match status" value="1"/>
</dbReference>
<organism evidence="3 4">
    <name type="scientific">Rhodococcus tukisamuensis</name>
    <dbReference type="NCBI Taxonomy" id="168276"/>
    <lineage>
        <taxon>Bacteria</taxon>
        <taxon>Bacillati</taxon>
        <taxon>Actinomycetota</taxon>
        <taxon>Actinomycetes</taxon>
        <taxon>Mycobacteriales</taxon>
        <taxon>Nocardiaceae</taxon>
        <taxon>Rhodococcus</taxon>
    </lineage>
</organism>
<evidence type="ECO:0000256" key="1">
    <source>
        <dbReference type="SAM" id="MobiDB-lite"/>
    </source>
</evidence>
<dbReference type="InterPro" id="IPR039422">
    <property type="entry name" value="MarR/SlyA-like"/>
</dbReference>
<dbReference type="InterPro" id="IPR036390">
    <property type="entry name" value="WH_DNA-bd_sf"/>
</dbReference>
<sequence length="202" mass="21925">MCSCGGKRRVGSPVGAHSADHTADDCDGTHGYERFRWRYSCVVQHEPAGAVAAVHEELVQLVRQLMTGDRPDEGTPTFAQHSVLAYIARNSGCRATEIADVFGVHRSTVSRQVRVCVESGWVRSESGPIRNGHPLCVTDAGASVLAEADRLRRAEVDERTRSWSDDETAEFARLLHRFRLGSPTASPAPSTPPETIGDDTSA</sequence>
<dbReference type="Proteomes" id="UP000199417">
    <property type="component" value="Unassembled WGS sequence"/>
</dbReference>
<evidence type="ECO:0000259" key="2">
    <source>
        <dbReference type="SMART" id="SM00347"/>
    </source>
</evidence>
<name>A0A1G7AZT0_9NOCA</name>